<comment type="caution">
    <text evidence="2">The sequence shown here is derived from an EMBL/GenBank/DDBJ whole genome shotgun (WGS) entry which is preliminary data.</text>
</comment>
<feature type="transmembrane region" description="Helical" evidence="1">
    <location>
        <begin position="76"/>
        <end position="95"/>
    </location>
</feature>
<gene>
    <name evidence="2" type="ORF">RE6C_01211</name>
</gene>
<sequence length="312" mass="35329">MVRITHPEDQMTPTQRITRLQWVCWVVIAIGTVVQSYNHSSGPDLVSLLLMSAGLAWFVTWSAIQCVLCPGQIWRNVLRTFATAFGCAMVLIIVHNLFEWLVDGTSPLDAWENDYAVVSGTLFAVSLSLIATMFWVGIAKYFRVRLRDRVSNEPISPARVSVADLMLLTAAVAIYIAVARLQQQVIFVRIVGLFGTGFVFLIILMGGLGSAFLGWFVVLIPTWMSMARHWSLLRRRIAWTAFYLAWAVLAAIAWIGNWTESDFWITFSVTAGWIACNLFLVRWLVVKHPTFIGLEWYRLPKARSEKVTDPLR</sequence>
<organism evidence="2 3">
    <name type="scientific">Rhodopirellula europaea 6C</name>
    <dbReference type="NCBI Taxonomy" id="1263867"/>
    <lineage>
        <taxon>Bacteria</taxon>
        <taxon>Pseudomonadati</taxon>
        <taxon>Planctomycetota</taxon>
        <taxon>Planctomycetia</taxon>
        <taxon>Pirellulales</taxon>
        <taxon>Pirellulaceae</taxon>
        <taxon>Rhodopirellula</taxon>
    </lineage>
</organism>
<feature type="transmembrane region" description="Helical" evidence="1">
    <location>
        <begin position="198"/>
        <end position="225"/>
    </location>
</feature>
<feature type="transmembrane region" description="Helical" evidence="1">
    <location>
        <begin position="20"/>
        <end position="39"/>
    </location>
</feature>
<reference evidence="2" key="1">
    <citation type="submission" date="2012-11" db="EMBL/GenBank/DDBJ databases">
        <title>Permanent draft genomes of Rhodopirellula europaea strain SH398 and 6C.</title>
        <authorList>
            <person name="Richter M."/>
            <person name="Richter-Heitmann T."/>
            <person name="Frank C."/>
            <person name="Harder J."/>
            <person name="Glockner F.O."/>
        </authorList>
    </citation>
    <scope>NUCLEOTIDE SEQUENCE</scope>
    <source>
        <strain evidence="2">6C</strain>
    </source>
</reference>
<protein>
    <submittedName>
        <fullName evidence="2">Putative membrane protein</fullName>
    </submittedName>
</protein>
<dbReference type="EMBL" id="ANMO01000067">
    <property type="protein sequence ID" value="EMB18129.1"/>
    <property type="molecule type" value="Genomic_DNA"/>
</dbReference>
<keyword evidence="1" id="KW-0812">Transmembrane</keyword>
<evidence type="ECO:0000256" key="1">
    <source>
        <dbReference type="SAM" id="Phobius"/>
    </source>
</evidence>
<evidence type="ECO:0000313" key="2">
    <source>
        <dbReference type="EMBL" id="EMB18129.1"/>
    </source>
</evidence>
<name>M2B7E3_9BACT</name>
<dbReference type="AlphaFoldDB" id="M2B7E3"/>
<feature type="transmembrane region" description="Helical" evidence="1">
    <location>
        <begin position="45"/>
        <end position="64"/>
    </location>
</feature>
<feature type="transmembrane region" description="Helical" evidence="1">
    <location>
        <begin position="237"/>
        <end position="257"/>
    </location>
</feature>
<dbReference type="PATRIC" id="fig|1263867.3.peg.1282"/>
<feature type="transmembrane region" description="Helical" evidence="1">
    <location>
        <begin position="115"/>
        <end position="139"/>
    </location>
</feature>
<keyword evidence="1" id="KW-0472">Membrane</keyword>
<feature type="transmembrane region" description="Helical" evidence="1">
    <location>
        <begin position="160"/>
        <end position="178"/>
    </location>
</feature>
<reference evidence="2" key="2">
    <citation type="journal article" date="2013" name="Mar. Genomics">
        <title>Expression of sulfatases in Rhodopirellula baltica and the diversity of sulfatases in the genus Rhodopirellula.</title>
        <authorList>
            <person name="Wegner C.E."/>
            <person name="Richter-Heitmann T."/>
            <person name="Klindworth A."/>
            <person name="Klockow C."/>
            <person name="Richter M."/>
            <person name="Achstetter T."/>
            <person name="Glockner F.O."/>
            <person name="Harder J."/>
        </authorList>
    </citation>
    <scope>NUCLEOTIDE SEQUENCE [LARGE SCALE GENOMIC DNA]</scope>
    <source>
        <strain evidence="2">6C</strain>
    </source>
</reference>
<evidence type="ECO:0000313" key="3">
    <source>
        <dbReference type="Proteomes" id="UP000011529"/>
    </source>
</evidence>
<feature type="transmembrane region" description="Helical" evidence="1">
    <location>
        <begin position="263"/>
        <end position="285"/>
    </location>
</feature>
<keyword evidence="3" id="KW-1185">Reference proteome</keyword>
<keyword evidence="1" id="KW-1133">Transmembrane helix</keyword>
<dbReference type="Proteomes" id="UP000011529">
    <property type="component" value="Unassembled WGS sequence"/>
</dbReference>
<accession>M2B7E3</accession>
<proteinExistence type="predicted"/>